<accession>A1BIM7</accession>
<dbReference type="STRING" id="290317.Cpha266_2262"/>
<gene>
    <name evidence="1" type="ordered locus">Cpha266_2262</name>
</gene>
<evidence type="ECO:0000313" key="2">
    <source>
        <dbReference type="Proteomes" id="UP000008701"/>
    </source>
</evidence>
<organism evidence="1 2">
    <name type="scientific">Chlorobium phaeobacteroides (strain DSM 266 / SMG 266 / 2430)</name>
    <dbReference type="NCBI Taxonomy" id="290317"/>
    <lineage>
        <taxon>Bacteria</taxon>
        <taxon>Pseudomonadati</taxon>
        <taxon>Chlorobiota</taxon>
        <taxon>Chlorobiia</taxon>
        <taxon>Chlorobiales</taxon>
        <taxon>Chlorobiaceae</taxon>
        <taxon>Chlorobium/Pelodictyon group</taxon>
        <taxon>Chlorobium</taxon>
    </lineage>
</organism>
<dbReference type="OrthoDB" id="597378at2"/>
<dbReference type="HOGENOM" id="CLU_606486_0_0_10"/>
<dbReference type="RefSeq" id="WP_011746046.1">
    <property type="nucleotide sequence ID" value="NC_008639.1"/>
</dbReference>
<proteinExistence type="predicted"/>
<name>A1BIM7_CHLPD</name>
<dbReference type="AlphaFoldDB" id="A1BIM7"/>
<dbReference type="Proteomes" id="UP000008701">
    <property type="component" value="Chromosome"/>
</dbReference>
<keyword evidence="2" id="KW-1185">Reference proteome</keyword>
<reference evidence="1 2" key="1">
    <citation type="submission" date="2006-12" db="EMBL/GenBank/DDBJ databases">
        <title>Complete sequence of Chlorobium phaeobacteroides DSM 266.</title>
        <authorList>
            <consortium name="US DOE Joint Genome Institute"/>
            <person name="Copeland A."/>
            <person name="Lucas S."/>
            <person name="Lapidus A."/>
            <person name="Barry K."/>
            <person name="Detter J.C."/>
            <person name="Glavina del Rio T."/>
            <person name="Hammon N."/>
            <person name="Israni S."/>
            <person name="Pitluck S."/>
            <person name="Goltsman E."/>
            <person name="Schmutz J."/>
            <person name="Larimer F."/>
            <person name="Land M."/>
            <person name="Hauser L."/>
            <person name="Mikhailova N."/>
            <person name="Li T."/>
            <person name="Overmann J."/>
            <person name="Bryant D.A."/>
            <person name="Richardson P."/>
        </authorList>
    </citation>
    <scope>NUCLEOTIDE SEQUENCE [LARGE SCALE GENOMIC DNA]</scope>
    <source>
        <strain evidence="1 2">DSM 266</strain>
    </source>
</reference>
<dbReference type="EMBL" id="CP000492">
    <property type="protein sequence ID" value="ABL66254.1"/>
    <property type="molecule type" value="Genomic_DNA"/>
</dbReference>
<evidence type="ECO:0000313" key="1">
    <source>
        <dbReference type="EMBL" id="ABL66254.1"/>
    </source>
</evidence>
<protein>
    <submittedName>
        <fullName evidence="1">Uncharacterized protein</fullName>
    </submittedName>
</protein>
<dbReference type="KEGG" id="cph:Cpha266_2262"/>
<dbReference type="eggNOG" id="ENOG502ZAD3">
    <property type="taxonomic scope" value="Bacteria"/>
</dbReference>
<sequence length="451" mass="50137">MQAEKHLFATTPLLGALLRKRAAKRLFSSSSRDAAVLLARAVEEGHPESDAIFRRLLLLQHGSEPVMHGALWNYWKSRRFEELLKRTHASETLQPDLLQAIEAMPETDWGNGMVFTLWSIADRDDIAEKIEAKGRHAPALEMDALFGLVRGNPQRYLALEDPDHSIFEKAWLAATSTQRQRISTTVLKSQNPRLVAAYDHAVKEGHDPQLVIEALKLCGDHDALLDRLHGLPFTSALEVVAFWEESGGRPKNPSGKAVVEAAVALYRELPGLLPELRLSRPPGTRDIFSFWTERYGSGELQEQDLSSPDPFRRAGALFAGAQRGSVPRSRLQEITLNGTWPEKLALHYLVAAPEAGSRQEHVCWLRPQDNIVAAILTTRLPGSLEESALLAGRVHTGSGSDDRSAELQRKLLQLLGVLQGYFLRGLITVDSNDDAIDRNAVETEELTDAEW</sequence>